<dbReference type="AlphaFoldDB" id="A0A2A2M4Q9"/>
<reference evidence="2 3" key="1">
    <citation type="journal article" date="2017" name="Curr. Biol.">
        <title>Genome architecture and evolution of a unichromosomal asexual nematode.</title>
        <authorList>
            <person name="Fradin H."/>
            <person name="Zegar C."/>
            <person name="Gutwein M."/>
            <person name="Lucas J."/>
            <person name="Kovtun M."/>
            <person name="Corcoran D."/>
            <person name="Baugh L.R."/>
            <person name="Kiontke K."/>
            <person name="Gunsalus K."/>
            <person name="Fitch D.H."/>
            <person name="Piano F."/>
        </authorList>
    </citation>
    <scope>NUCLEOTIDE SEQUENCE [LARGE SCALE GENOMIC DNA]</scope>
    <source>
        <strain evidence="2">PF1309</strain>
    </source>
</reference>
<name>A0A2A2M4Q9_9BILA</name>
<protein>
    <submittedName>
        <fullName evidence="2">Uncharacterized protein</fullName>
    </submittedName>
</protein>
<evidence type="ECO:0000256" key="1">
    <source>
        <dbReference type="SAM" id="MobiDB-lite"/>
    </source>
</evidence>
<organism evidence="2 3">
    <name type="scientific">Diploscapter pachys</name>
    <dbReference type="NCBI Taxonomy" id="2018661"/>
    <lineage>
        <taxon>Eukaryota</taxon>
        <taxon>Metazoa</taxon>
        <taxon>Ecdysozoa</taxon>
        <taxon>Nematoda</taxon>
        <taxon>Chromadorea</taxon>
        <taxon>Rhabditida</taxon>
        <taxon>Rhabditina</taxon>
        <taxon>Rhabditomorpha</taxon>
        <taxon>Rhabditoidea</taxon>
        <taxon>Rhabditidae</taxon>
        <taxon>Diploscapter</taxon>
    </lineage>
</organism>
<evidence type="ECO:0000313" key="2">
    <source>
        <dbReference type="EMBL" id="PAV93424.1"/>
    </source>
</evidence>
<keyword evidence="3" id="KW-1185">Reference proteome</keyword>
<dbReference type="Proteomes" id="UP000218231">
    <property type="component" value="Unassembled WGS sequence"/>
</dbReference>
<gene>
    <name evidence="2" type="ORF">WR25_02130</name>
</gene>
<accession>A0A2A2M4Q9</accession>
<dbReference type="EMBL" id="LIAE01005310">
    <property type="protein sequence ID" value="PAV93424.1"/>
    <property type="molecule type" value="Genomic_DNA"/>
</dbReference>
<feature type="region of interest" description="Disordered" evidence="1">
    <location>
        <begin position="131"/>
        <end position="155"/>
    </location>
</feature>
<comment type="caution">
    <text evidence="2">The sequence shown here is derived from an EMBL/GenBank/DDBJ whole genome shotgun (WGS) entry which is preliminary data.</text>
</comment>
<sequence>MRSPTASACCAARRHPTSVCRHAWPEQAGERDIALYVAAPQQVLAQAPQQLFLDPSDTLRLWFTDYRPAQRVFRGFRIRRAQGPADWQAINTLYQARGMLPVDPELLTPRELGGPVYWLAEDEDSQAVIGSPVVPGGGSSVHASRRRRSAGAPPH</sequence>
<evidence type="ECO:0000313" key="3">
    <source>
        <dbReference type="Proteomes" id="UP000218231"/>
    </source>
</evidence>
<proteinExistence type="predicted"/>